<dbReference type="EMBL" id="NAJQ01000386">
    <property type="protein sequence ID" value="TKA70711.1"/>
    <property type="molecule type" value="Genomic_DNA"/>
</dbReference>
<dbReference type="OrthoDB" id="3946696at2759"/>
<organism evidence="2 3">
    <name type="scientific">Friedmanniomyces simplex</name>
    <dbReference type="NCBI Taxonomy" id="329884"/>
    <lineage>
        <taxon>Eukaryota</taxon>
        <taxon>Fungi</taxon>
        <taxon>Dikarya</taxon>
        <taxon>Ascomycota</taxon>
        <taxon>Pezizomycotina</taxon>
        <taxon>Dothideomycetes</taxon>
        <taxon>Dothideomycetidae</taxon>
        <taxon>Mycosphaerellales</taxon>
        <taxon>Teratosphaeriaceae</taxon>
        <taxon>Friedmanniomyces</taxon>
    </lineage>
</organism>
<protein>
    <submittedName>
        <fullName evidence="2">Uncharacterized protein</fullName>
    </submittedName>
</protein>
<dbReference type="AlphaFoldDB" id="A0A4U0X4F1"/>
<accession>A0A4U0X4F1</accession>
<sequence length="323" mass="36444">MARHSHPTPRLLLFNAITKQSLQDPETSAWSTLSLFDPPFKPAYLANGWTRKSLAPYTNRKFQVLFLDFPVEISNQVYGHLFNFSFIELAPLHTTGESNGLIRIHHMKHYKYTIVPHLCLLRTNKQIHSEATPVFYGQNEFRFTNVSGFDTLAYFCRTIGRTNTAFLRKITECCPKPPSRADIRSDGTTQRSITGWGNFEHLMTCKMGMRKGDHRFRKFTVARTADVTSVDSGLQQYKCFIADEHDLDDGFDTKQAGGLLGRMSMRPDPGRAGVLGQIIEHVESNGFEVVRATYDALGRSEVPEKRDGDENDGGDDVGSDDQA</sequence>
<dbReference type="PANTHER" id="PTHR42085:SF2">
    <property type="entry name" value="F-BOX DOMAIN-CONTAINING PROTEIN"/>
    <property type="match status" value="1"/>
</dbReference>
<feature type="region of interest" description="Disordered" evidence="1">
    <location>
        <begin position="298"/>
        <end position="323"/>
    </location>
</feature>
<proteinExistence type="predicted"/>
<dbReference type="Proteomes" id="UP000309340">
    <property type="component" value="Unassembled WGS sequence"/>
</dbReference>
<dbReference type="PANTHER" id="PTHR42085">
    <property type="entry name" value="F-BOX DOMAIN-CONTAINING PROTEIN"/>
    <property type="match status" value="1"/>
</dbReference>
<comment type="caution">
    <text evidence="2">The sequence shown here is derived from an EMBL/GenBank/DDBJ whole genome shotgun (WGS) entry which is preliminary data.</text>
</comment>
<keyword evidence="3" id="KW-1185">Reference proteome</keyword>
<dbReference type="STRING" id="329884.A0A4U0X4F1"/>
<gene>
    <name evidence="2" type="ORF">B0A55_07360</name>
</gene>
<evidence type="ECO:0000313" key="2">
    <source>
        <dbReference type="EMBL" id="TKA70711.1"/>
    </source>
</evidence>
<evidence type="ECO:0000256" key="1">
    <source>
        <dbReference type="SAM" id="MobiDB-lite"/>
    </source>
</evidence>
<evidence type="ECO:0000313" key="3">
    <source>
        <dbReference type="Proteomes" id="UP000309340"/>
    </source>
</evidence>
<feature type="compositionally biased region" description="Acidic residues" evidence="1">
    <location>
        <begin position="309"/>
        <end position="323"/>
    </location>
</feature>
<reference evidence="2 3" key="1">
    <citation type="submission" date="2017-03" db="EMBL/GenBank/DDBJ databases">
        <title>Genomes of endolithic fungi from Antarctica.</title>
        <authorList>
            <person name="Coleine C."/>
            <person name="Masonjones S."/>
            <person name="Stajich J.E."/>
        </authorList>
    </citation>
    <scope>NUCLEOTIDE SEQUENCE [LARGE SCALE GENOMIC DNA]</scope>
    <source>
        <strain evidence="2 3">CCFEE 5184</strain>
    </source>
</reference>
<dbReference type="InterPro" id="IPR038883">
    <property type="entry name" value="AN11006-like"/>
</dbReference>
<name>A0A4U0X4F1_9PEZI</name>